<gene>
    <name evidence="1" type="ORF">LODBEIA_P46050</name>
</gene>
<evidence type="ECO:0000313" key="1">
    <source>
        <dbReference type="EMBL" id="CAK9440536.1"/>
    </source>
</evidence>
<dbReference type="GeneID" id="92209801"/>
<protein>
    <submittedName>
        <fullName evidence="1">Uncharacterized protein</fullName>
    </submittedName>
</protein>
<name>A0ABP0ZTU1_9ASCO</name>
<proteinExistence type="predicted"/>
<reference evidence="1 2" key="1">
    <citation type="submission" date="2024-03" db="EMBL/GenBank/DDBJ databases">
        <authorList>
            <person name="Brejova B."/>
        </authorList>
    </citation>
    <scope>NUCLEOTIDE SEQUENCE [LARGE SCALE GENOMIC DNA]</scope>
    <source>
        <strain evidence="1 2">CBS 14171</strain>
    </source>
</reference>
<evidence type="ECO:0000313" key="2">
    <source>
        <dbReference type="Proteomes" id="UP001497383"/>
    </source>
</evidence>
<accession>A0ABP0ZTU1</accession>
<sequence length="247" mass="27999">MPVELILSPLMRPVVRAKSILFSPHRNQSHYIPQIREMPTNVSQYAVVRRFGSGSKIFDVFDTQCGAMPVGPNNPKERIFWFQRSRAVKGAYRMYSSAILGTGPQGQDEPVANVRAGLRGNVLLIRAPDAPAAELGWHVVSHRVDAIDSYRMFTMNNGQTYQWTFRGQWLELVHNVGEKESEIRERIGRVVINGTSGFTLYLDESKMIREIALGTALCSFIDQWNTNLEVGGIYGGRSVERVRWKRD</sequence>
<dbReference type="EMBL" id="OZ022409">
    <property type="protein sequence ID" value="CAK9440536.1"/>
    <property type="molecule type" value="Genomic_DNA"/>
</dbReference>
<organism evidence="1 2">
    <name type="scientific">Lodderomyces beijingensis</name>
    <dbReference type="NCBI Taxonomy" id="1775926"/>
    <lineage>
        <taxon>Eukaryota</taxon>
        <taxon>Fungi</taxon>
        <taxon>Dikarya</taxon>
        <taxon>Ascomycota</taxon>
        <taxon>Saccharomycotina</taxon>
        <taxon>Pichiomycetes</taxon>
        <taxon>Debaryomycetaceae</taxon>
        <taxon>Candida/Lodderomyces clade</taxon>
        <taxon>Lodderomyces</taxon>
    </lineage>
</organism>
<keyword evidence="2" id="KW-1185">Reference proteome</keyword>
<dbReference type="RefSeq" id="XP_066831543.1">
    <property type="nucleotide sequence ID" value="XM_066974845.1"/>
</dbReference>
<dbReference type="Proteomes" id="UP001497383">
    <property type="component" value="Chromosome 5"/>
</dbReference>